<gene>
    <name evidence="4" type="ORF">CEY00_Acc33223</name>
</gene>
<protein>
    <submittedName>
        <fullName evidence="4">DNA polymerase</fullName>
    </submittedName>
</protein>
<dbReference type="Gramene" id="PSR85237">
    <property type="protein sequence ID" value="PSR85237"/>
    <property type="gene ID" value="CEY00_Acc33223"/>
</dbReference>
<evidence type="ECO:0000259" key="3">
    <source>
        <dbReference type="Pfam" id="PF25483"/>
    </source>
</evidence>
<organism evidence="4 5">
    <name type="scientific">Actinidia chinensis var. chinensis</name>
    <name type="common">Chinese soft-hair kiwi</name>
    <dbReference type="NCBI Taxonomy" id="1590841"/>
    <lineage>
        <taxon>Eukaryota</taxon>
        <taxon>Viridiplantae</taxon>
        <taxon>Streptophyta</taxon>
        <taxon>Embryophyta</taxon>
        <taxon>Tracheophyta</taxon>
        <taxon>Spermatophyta</taxon>
        <taxon>Magnoliopsida</taxon>
        <taxon>eudicotyledons</taxon>
        <taxon>Gunneridae</taxon>
        <taxon>Pentapetalae</taxon>
        <taxon>asterids</taxon>
        <taxon>Ericales</taxon>
        <taxon>Actinidiaceae</taxon>
        <taxon>Actinidia</taxon>
    </lineage>
</organism>
<feature type="coiled-coil region" evidence="1">
    <location>
        <begin position="484"/>
        <end position="511"/>
    </location>
</feature>
<reference evidence="4 5" key="1">
    <citation type="submission" date="2017-07" db="EMBL/GenBank/DDBJ databases">
        <title>An improved, manually edited Actinidia chinensis var. chinensis (kiwifruit) genome highlights the challenges associated with draft genomes and gene prediction in plants.</title>
        <authorList>
            <person name="Pilkington S."/>
            <person name="Crowhurst R."/>
            <person name="Hilario E."/>
            <person name="Nardozza S."/>
            <person name="Fraser L."/>
            <person name="Peng Y."/>
            <person name="Gunaseelan K."/>
            <person name="Simpson R."/>
            <person name="Tahir J."/>
            <person name="Deroles S."/>
            <person name="Templeton K."/>
            <person name="Luo Z."/>
            <person name="Davy M."/>
            <person name="Cheng C."/>
            <person name="Mcneilage M."/>
            <person name="Scaglione D."/>
            <person name="Liu Y."/>
            <person name="Zhang Q."/>
            <person name="Datson P."/>
            <person name="De Silva N."/>
            <person name="Gardiner S."/>
            <person name="Bassett H."/>
            <person name="Chagne D."/>
            <person name="Mccallum J."/>
            <person name="Dzierzon H."/>
            <person name="Deng C."/>
            <person name="Wang Y.-Y."/>
            <person name="Barron N."/>
            <person name="Manako K."/>
            <person name="Bowen J."/>
            <person name="Foster T."/>
            <person name="Erridge Z."/>
            <person name="Tiffin H."/>
            <person name="Waite C."/>
            <person name="Davies K."/>
            <person name="Grierson E."/>
            <person name="Laing W."/>
            <person name="Kirk R."/>
            <person name="Chen X."/>
            <person name="Wood M."/>
            <person name="Montefiori M."/>
            <person name="Brummell D."/>
            <person name="Schwinn K."/>
            <person name="Catanach A."/>
            <person name="Fullerton C."/>
            <person name="Li D."/>
            <person name="Meiyalaghan S."/>
            <person name="Nieuwenhuizen N."/>
            <person name="Read N."/>
            <person name="Prakash R."/>
            <person name="Hunter D."/>
            <person name="Zhang H."/>
            <person name="Mckenzie M."/>
            <person name="Knabel M."/>
            <person name="Harris A."/>
            <person name="Allan A."/>
            <person name="Chen A."/>
            <person name="Janssen B."/>
            <person name="Plunkett B."/>
            <person name="Dwamena C."/>
            <person name="Voogd C."/>
            <person name="Leif D."/>
            <person name="Lafferty D."/>
            <person name="Souleyre E."/>
            <person name="Varkonyi-Gasic E."/>
            <person name="Gambi F."/>
            <person name="Hanley J."/>
            <person name="Yao J.-L."/>
            <person name="Cheung J."/>
            <person name="David K."/>
            <person name="Warren B."/>
            <person name="Marsh K."/>
            <person name="Snowden K."/>
            <person name="Lin-Wang K."/>
            <person name="Brian L."/>
            <person name="Martinez-Sanchez M."/>
            <person name="Wang M."/>
            <person name="Ileperuma N."/>
            <person name="Macnee N."/>
            <person name="Campin R."/>
            <person name="Mcatee P."/>
            <person name="Drummond R."/>
            <person name="Espley R."/>
            <person name="Ireland H."/>
            <person name="Wu R."/>
            <person name="Atkinson R."/>
            <person name="Karunairetnam S."/>
            <person name="Bulley S."/>
            <person name="Chunkath S."/>
            <person name="Hanley Z."/>
            <person name="Storey R."/>
            <person name="Thrimawithana A."/>
            <person name="Thomson S."/>
            <person name="David C."/>
            <person name="Testolin R."/>
        </authorList>
    </citation>
    <scope>NUCLEOTIDE SEQUENCE [LARGE SCALE GENOMIC DNA]</scope>
    <source>
        <strain evidence="5">cv. Red5</strain>
        <tissue evidence="4">Young leaf</tissue>
    </source>
</reference>
<dbReference type="Proteomes" id="UP000241394">
    <property type="component" value="Chromosome LG29"/>
</dbReference>
<dbReference type="AlphaFoldDB" id="A0A2R6P4P8"/>
<dbReference type="OrthoDB" id="16573at2759"/>
<name>A0A2R6P4P8_ACTCC</name>
<comment type="caution">
    <text evidence="4">The sequence shown here is derived from an EMBL/GenBank/DDBJ whole genome shotgun (WGS) entry which is preliminary data.</text>
</comment>
<evidence type="ECO:0000256" key="2">
    <source>
        <dbReference type="SAM" id="SignalP"/>
    </source>
</evidence>
<feature type="signal peptide" evidence="2">
    <location>
        <begin position="1"/>
        <end position="33"/>
    </location>
</feature>
<feature type="domain" description="DUF7906" evidence="3">
    <location>
        <begin position="375"/>
        <end position="428"/>
    </location>
</feature>
<feature type="chain" id="PRO_5015323589" evidence="2">
    <location>
        <begin position="34"/>
        <end position="865"/>
    </location>
</feature>
<dbReference type="PANTHER" id="PTHR31515">
    <property type="entry name" value="TRANSMEMBRANE PROTEIN-RELATED"/>
    <property type="match status" value="1"/>
</dbReference>
<reference evidence="5" key="2">
    <citation type="journal article" date="2018" name="BMC Genomics">
        <title>A manually annotated Actinidia chinensis var. chinensis (kiwifruit) genome highlights the challenges associated with draft genomes and gene prediction in plants.</title>
        <authorList>
            <person name="Pilkington S.M."/>
            <person name="Crowhurst R."/>
            <person name="Hilario E."/>
            <person name="Nardozza S."/>
            <person name="Fraser L."/>
            <person name="Peng Y."/>
            <person name="Gunaseelan K."/>
            <person name="Simpson R."/>
            <person name="Tahir J."/>
            <person name="Deroles S.C."/>
            <person name="Templeton K."/>
            <person name="Luo Z."/>
            <person name="Davy M."/>
            <person name="Cheng C."/>
            <person name="McNeilage M."/>
            <person name="Scaglione D."/>
            <person name="Liu Y."/>
            <person name="Zhang Q."/>
            <person name="Datson P."/>
            <person name="De Silva N."/>
            <person name="Gardiner S.E."/>
            <person name="Bassett H."/>
            <person name="Chagne D."/>
            <person name="McCallum J."/>
            <person name="Dzierzon H."/>
            <person name="Deng C."/>
            <person name="Wang Y.Y."/>
            <person name="Barron L."/>
            <person name="Manako K."/>
            <person name="Bowen J."/>
            <person name="Foster T.M."/>
            <person name="Erridge Z.A."/>
            <person name="Tiffin H."/>
            <person name="Waite C.N."/>
            <person name="Davies K.M."/>
            <person name="Grierson E.P."/>
            <person name="Laing W.A."/>
            <person name="Kirk R."/>
            <person name="Chen X."/>
            <person name="Wood M."/>
            <person name="Montefiori M."/>
            <person name="Brummell D.A."/>
            <person name="Schwinn K.E."/>
            <person name="Catanach A."/>
            <person name="Fullerton C."/>
            <person name="Li D."/>
            <person name="Meiyalaghan S."/>
            <person name="Nieuwenhuizen N."/>
            <person name="Read N."/>
            <person name="Prakash R."/>
            <person name="Hunter D."/>
            <person name="Zhang H."/>
            <person name="McKenzie M."/>
            <person name="Knabel M."/>
            <person name="Harris A."/>
            <person name="Allan A.C."/>
            <person name="Gleave A."/>
            <person name="Chen A."/>
            <person name="Janssen B.J."/>
            <person name="Plunkett B."/>
            <person name="Ampomah-Dwamena C."/>
            <person name="Voogd C."/>
            <person name="Leif D."/>
            <person name="Lafferty D."/>
            <person name="Souleyre E.J.F."/>
            <person name="Varkonyi-Gasic E."/>
            <person name="Gambi F."/>
            <person name="Hanley J."/>
            <person name="Yao J.L."/>
            <person name="Cheung J."/>
            <person name="David K.M."/>
            <person name="Warren B."/>
            <person name="Marsh K."/>
            <person name="Snowden K.C."/>
            <person name="Lin-Wang K."/>
            <person name="Brian L."/>
            <person name="Martinez-Sanchez M."/>
            <person name="Wang M."/>
            <person name="Ileperuma N."/>
            <person name="Macnee N."/>
            <person name="Campin R."/>
            <person name="McAtee P."/>
            <person name="Drummond R.S.M."/>
            <person name="Espley R.V."/>
            <person name="Ireland H.S."/>
            <person name="Wu R."/>
            <person name="Atkinson R.G."/>
            <person name="Karunairetnam S."/>
            <person name="Bulley S."/>
            <person name="Chunkath S."/>
            <person name="Hanley Z."/>
            <person name="Storey R."/>
            <person name="Thrimawithana A.H."/>
            <person name="Thomson S."/>
            <person name="David C."/>
            <person name="Testolin R."/>
            <person name="Huang H."/>
            <person name="Hellens R.P."/>
            <person name="Schaffer R.J."/>
        </authorList>
    </citation>
    <scope>NUCLEOTIDE SEQUENCE [LARGE SCALE GENOMIC DNA]</scope>
    <source>
        <strain evidence="5">cv. Red5</strain>
    </source>
</reference>
<dbReference type="PANTHER" id="PTHR31515:SF2">
    <property type="entry name" value="TRANSMEMBRANE PROTEIN"/>
    <property type="match status" value="1"/>
</dbReference>
<dbReference type="FunCoup" id="A0A2R6P4P8">
    <property type="interactions" value="3996"/>
</dbReference>
<dbReference type="EMBL" id="NKQK01000029">
    <property type="protein sequence ID" value="PSR85237.1"/>
    <property type="molecule type" value="Genomic_DNA"/>
</dbReference>
<dbReference type="InterPro" id="IPR057228">
    <property type="entry name" value="DUF7906"/>
</dbReference>
<dbReference type="OMA" id="VINSWHE"/>
<evidence type="ECO:0000313" key="4">
    <source>
        <dbReference type="EMBL" id="PSR85237.1"/>
    </source>
</evidence>
<dbReference type="STRING" id="1590841.A0A2R6P4P8"/>
<dbReference type="InParanoid" id="A0A2R6P4P8"/>
<sequence length="865" mass="98394">MTIPYTINFPRHAHRLFPLLFLLVLFLAASSHGSPLGNRKSGRSSVFSLFNLKEKSRFWSEAVIRGDFEDLKSSSPGKAGAVNYTKAGNIANYLKLLEVDSMFLPVPVNFIFIGFEGKGNQEFKLHAEELERWFTKIDHIFEHTRVPQIGEVLTPFYKISVDKEQRHHLPIISHINYNFSVHAIQMGEKVISVFQRAIDVLAHKDDVVDTREDRTSLWQVDVGMMDIIFTSLVEYLQLENAYNVFILNPKRNVKRAKYGYRRGLSGTEINFLKENKDLQARILQSGSVPERVPGVIAKIKRPLSQKHPMEKFAWTITEDTDTIEWYNTCQDALNNVEKLYQGKDTADIIQHKVLQLLNGKNEDAKHLKEKVLKSGDFSGLHAECLTDTWIGKDRWAFIDLSAGPFSWGPAVGGEGVRTELSLPNVEKTIGAVAEISEAEAEDRLQEAIQEKFAVFGDKDHQAIDILLAEIDIYELFAFKHCKGRKVKLALCEELDERMQDLKNELQSFEGEEYDESHKKKAVDALKRMENWNLFSDTLEESQNYTVARDAFLAHLGATLWGSMRHIIAPSMADGAFHHYEKISFQLFIITEEKVKHINNLPLDLEVLKDGLSSLVLPSQKSMFSQHMLSRSEDPALAMAFSVSRRAAAVPVLLVNGTYRKTVRSYLDSSILQHQLQRLNDHGSLKGTHGHSRSTLEVPIFWFIHNDQLLVDKHYQAKALSDMIIIVQSESSSWESHLQCNGHSLLWDLRRPIKAALAAVAEHLSGLVPLHLVYSHGHETAIEDWIWSVGCNPLSATSRGWHISQFQSDIMARSYILTALEESIQLVNSAIHLLVMERTCILCYDIVPCQLFRSMFIQQICILQPK</sequence>
<accession>A0A2R6P4P8</accession>
<keyword evidence="5" id="KW-1185">Reference proteome</keyword>
<dbReference type="Pfam" id="PF25483">
    <property type="entry name" value="DUF7906"/>
    <property type="match status" value="1"/>
</dbReference>
<proteinExistence type="predicted"/>
<evidence type="ECO:0000256" key="1">
    <source>
        <dbReference type="SAM" id="Coils"/>
    </source>
</evidence>
<evidence type="ECO:0000313" key="5">
    <source>
        <dbReference type="Proteomes" id="UP000241394"/>
    </source>
</evidence>
<keyword evidence="1" id="KW-0175">Coiled coil</keyword>
<keyword evidence="2" id="KW-0732">Signal</keyword>